<dbReference type="RefSeq" id="WP_379870765.1">
    <property type="nucleotide sequence ID" value="NZ_JBHTBH010000004.1"/>
</dbReference>
<keyword evidence="2" id="KW-1185">Reference proteome</keyword>
<proteinExistence type="predicted"/>
<dbReference type="EMBL" id="JBHTBH010000004">
    <property type="protein sequence ID" value="MFC7328114.1"/>
    <property type="molecule type" value="Genomic_DNA"/>
</dbReference>
<comment type="caution">
    <text evidence="1">The sequence shown here is derived from an EMBL/GenBank/DDBJ whole genome shotgun (WGS) entry which is preliminary data.</text>
</comment>
<evidence type="ECO:0000313" key="1">
    <source>
        <dbReference type="EMBL" id="MFC7328114.1"/>
    </source>
</evidence>
<reference evidence="2" key="1">
    <citation type="journal article" date="2019" name="Int. J. Syst. Evol. Microbiol.">
        <title>The Global Catalogue of Microorganisms (GCM) 10K type strain sequencing project: providing services to taxonomists for standard genome sequencing and annotation.</title>
        <authorList>
            <consortium name="The Broad Institute Genomics Platform"/>
            <consortium name="The Broad Institute Genome Sequencing Center for Infectious Disease"/>
            <person name="Wu L."/>
            <person name="Ma J."/>
        </authorList>
    </citation>
    <scope>NUCLEOTIDE SEQUENCE [LARGE SCALE GENOMIC DNA]</scope>
    <source>
        <strain evidence="2">CGMCC 4.7382</strain>
    </source>
</reference>
<organism evidence="1 2">
    <name type="scientific">Marinactinospora rubrisoli</name>
    <dbReference type="NCBI Taxonomy" id="2715399"/>
    <lineage>
        <taxon>Bacteria</taxon>
        <taxon>Bacillati</taxon>
        <taxon>Actinomycetota</taxon>
        <taxon>Actinomycetes</taxon>
        <taxon>Streptosporangiales</taxon>
        <taxon>Nocardiopsidaceae</taxon>
        <taxon>Marinactinospora</taxon>
    </lineage>
</organism>
<dbReference type="Proteomes" id="UP001596540">
    <property type="component" value="Unassembled WGS sequence"/>
</dbReference>
<name>A0ABW2KG10_9ACTN</name>
<evidence type="ECO:0000313" key="2">
    <source>
        <dbReference type="Proteomes" id="UP001596540"/>
    </source>
</evidence>
<gene>
    <name evidence="1" type="ORF">ACFQRF_10215</name>
</gene>
<protein>
    <submittedName>
        <fullName evidence="1">Uncharacterized protein</fullName>
    </submittedName>
</protein>
<accession>A0ABW2KG10</accession>
<sequence length="134" mass="15530">MSQAFIHYPAEWEFRIRAWRSSFSMVVIVGRDTRDNTTSDILFFHGTDRIRMQPKFSGLEITEMPVAEIEQTFGDDLSNHPNRKTGLMLHTAEYTGYMLAQRPRVIQIRDGSSIEEALAVEQLYDTHSDQELFS</sequence>